<dbReference type="Pfam" id="PF03447">
    <property type="entry name" value="NAD_binding_3"/>
    <property type="match status" value="1"/>
</dbReference>
<dbReference type="SUPFAM" id="SSF55347">
    <property type="entry name" value="Glyceraldehyde-3-phosphate dehydrogenase-like, C-terminal domain"/>
    <property type="match status" value="1"/>
</dbReference>
<dbReference type="InterPro" id="IPR001342">
    <property type="entry name" value="HDH_cat"/>
</dbReference>
<dbReference type="GO" id="GO:0009088">
    <property type="term" value="P:threonine biosynthetic process"/>
    <property type="evidence" value="ECO:0007669"/>
    <property type="project" value="UniProtKB-UniPathway"/>
</dbReference>
<dbReference type="Gene3D" id="3.40.50.720">
    <property type="entry name" value="NAD(P)-binding Rossmann-like Domain"/>
    <property type="match status" value="1"/>
</dbReference>
<dbReference type="RefSeq" id="WP_125350314.1">
    <property type="nucleotide sequence ID" value="NZ_RHPN01000029.1"/>
</dbReference>
<dbReference type="PROSITE" id="PS01042">
    <property type="entry name" value="HOMOSER_DHGENASE"/>
    <property type="match status" value="1"/>
</dbReference>
<evidence type="ECO:0000256" key="7">
    <source>
        <dbReference type="ARBA" id="ARBA00022697"/>
    </source>
</evidence>
<dbReference type="NCBIfam" id="NF004976">
    <property type="entry name" value="PRK06349.1"/>
    <property type="match status" value="1"/>
</dbReference>
<evidence type="ECO:0000256" key="1">
    <source>
        <dbReference type="ARBA" id="ARBA00005056"/>
    </source>
</evidence>
<dbReference type="UniPathway" id="UPA00051">
    <property type="reaction ID" value="UER00465"/>
</dbReference>
<dbReference type="Pfam" id="PF00742">
    <property type="entry name" value="Homoserine_dh"/>
    <property type="match status" value="1"/>
</dbReference>
<feature type="domain" description="Homoserine dehydrogenase catalytic" evidence="12">
    <location>
        <begin position="128"/>
        <end position="307"/>
    </location>
</feature>
<evidence type="ECO:0000256" key="4">
    <source>
        <dbReference type="ARBA" id="ARBA00013213"/>
    </source>
</evidence>
<organism evidence="14 15">
    <name type="scientific">Empedobacter falsenii</name>
    <dbReference type="NCBI Taxonomy" id="343874"/>
    <lineage>
        <taxon>Bacteria</taxon>
        <taxon>Pseudomonadati</taxon>
        <taxon>Bacteroidota</taxon>
        <taxon>Flavobacteriia</taxon>
        <taxon>Flavobacteriales</taxon>
        <taxon>Weeksellaceae</taxon>
        <taxon>Empedobacter</taxon>
    </lineage>
</organism>
<dbReference type="Gene3D" id="3.30.360.10">
    <property type="entry name" value="Dihydrodipicolinate Reductase, domain 2"/>
    <property type="match status" value="1"/>
</dbReference>
<dbReference type="Proteomes" id="UP000267844">
    <property type="component" value="Unassembled WGS sequence"/>
</dbReference>
<comment type="similarity">
    <text evidence="3 11">Belongs to the homoserine dehydrogenase family.</text>
</comment>
<dbReference type="InterPro" id="IPR036291">
    <property type="entry name" value="NAD(P)-bd_dom_sf"/>
</dbReference>
<dbReference type="UniPathway" id="UPA00050">
    <property type="reaction ID" value="UER00063"/>
</dbReference>
<evidence type="ECO:0000313" key="14">
    <source>
        <dbReference type="EMBL" id="RRT89590.1"/>
    </source>
</evidence>
<comment type="pathway">
    <text evidence="1 10">Amino-acid biosynthesis; L-threonine biosynthesis; L-threonine from L-aspartate: step 3/5.</text>
</comment>
<keyword evidence="6 10" id="KW-0028">Amino-acid biosynthesis</keyword>
<evidence type="ECO:0000256" key="6">
    <source>
        <dbReference type="ARBA" id="ARBA00022605"/>
    </source>
</evidence>
<dbReference type="GO" id="GO:0009086">
    <property type="term" value="P:methionine biosynthetic process"/>
    <property type="evidence" value="ECO:0007669"/>
    <property type="project" value="UniProtKB-KW"/>
</dbReference>
<dbReference type="GO" id="GO:0050661">
    <property type="term" value="F:NADP binding"/>
    <property type="evidence" value="ECO:0007669"/>
    <property type="project" value="InterPro"/>
</dbReference>
<evidence type="ECO:0000256" key="11">
    <source>
        <dbReference type="RuleBase" id="RU004171"/>
    </source>
</evidence>
<evidence type="ECO:0000256" key="2">
    <source>
        <dbReference type="ARBA" id="ARBA00005062"/>
    </source>
</evidence>
<evidence type="ECO:0000256" key="3">
    <source>
        <dbReference type="ARBA" id="ARBA00006753"/>
    </source>
</evidence>
<keyword evidence="8 10" id="KW-0560">Oxidoreductase</keyword>
<evidence type="ECO:0000259" key="13">
    <source>
        <dbReference type="Pfam" id="PF03447"/>
    </source>
</evidence>
<dbReference type="Gene3D" id="3.30.70.260">
    <property type="match status" value="1"/>
</dbReference>
<evidence type="ECO:0000259" key="12">
    <source>
        <dbReference type="Pfam" id="PF00742"/>
    </source>
</evidence>
<evidence type="ECO:0000313" key="15">
    <source>
        <dbReference type="Proteomes" id="UP000267844"/>
    </source>
</evidence>
<evidence type="ECO:0000256" key="9">
    <source>
        <dbReference type="ARBA" id="ARBA00023167"/>
    </source>
</evidence>
<dbReference type="AlphaFoldDB" id="A0A427BJY3"/>
<dbReference type="InterPro" id="IPR019811">
    <property type="entry name" value="HDH_CS"/>
</dbReference>
<feature type="domain" description="Aspartate/homoserine dehydrogenase NAD-binding" evidence="13">
    <location>
        <begin position="10"/>
        <end position="120"/>
    </location>
</feature>
<comment type="pathway">
    <text evidence="2 10">Amino-acid biosynthesis; L-methionine biosynthesis via de novo pathway; L-homoserine from L-aspartate: step 3/3.</text>
</comment>
<sequence>MKKINIGLFGFGVVGEGIYKVLEEKPQLNAAIKKIVIKDNSKPRNAPSELFSTNADDILNDDEINVVVELISDADAAHDIIIKAFNKGKHVVSANKKLIADHHKELLDLQAKNNVSFLYEASVCGSVPIIRNLEEYFDNDLLNYVSGIVNGTTNYILTKMANENESYQDALKAAQESGFAEADPTADVEGFDASSKLAIITLHAFGKKIDVDQVIRKGITSLKVEDFKYAKEKNYTIKLIANSKINHQTSEITSTVLPTFVELNKTIALVNNEYNGVLIGSSLSDEQFLYGKGAGRFPTSSAVLSDISALKYDYQYSIRKYENKEEGVFNQTGKKRIYIGFENQADDVSNIFDEIEERYQSKNYNHIVGVIDIEKLKQKEIIENPKLSIIAFE</sequence>
<proteinExistence type="inferred from homology"/>
<comment type="catalytic activity">
    <reaction evidence="10">
        <text>L-homoserine + NADP(+) = L-aspartate 4-semialdehyde + NADPH + H(+)</text>
        <dbReference type="Rhea" id="RHEA:15761"/>
        <dbReference type="ChEBI" id="CHEBI:15378"/>
        <dbReference type="ChEBI" id="CHEBI:57476"/>
        <dbReference type="ChEBI" id="CHEBI:57783"/>
        <dbReference type="ChEBI" id="CHEBI:58349"/>
        <dbReference type="ChEBI" id="CHEBI:537519"/>
        <dbReference type="EC" id="1.1.1.3"/>
    </reaction>
</comment>
<dbReference type="FunFam" id="3.30.360.10:FF:000005">
    <property type="entry name" value="Homoserine dehydrogenase"/>
    <property type="match status" value="1"/>
</dbReference>
<name>A0A427BJY3_9FLAO</name>
<dbReference type="PANTHER" id="PTHR43331">
    <property type="entry name" value="HOMOSERINE DEHYDROGENASE"/>
    <property type="match status" value="1"/>
</dbReference>
<evidence type="ECO:0000256" key="10">
    <source>
        <dbReference type="RuleBase" id="RU000579"/>
    </source>
</evidence>
<evidence type="ECO:0000256" key="5">
    <source>
        <dbReference type="ARBA" id="ARBA00013376"/>
    </source>
</evidence>
<gene>
    <name evidence="14" type="ORF">EGI89_11715</name>
</gene>
<keyword evidence="9 10" id="KW-0486">Methionine biosynthesis</keyword>
<comment type="caution">
    <text evidence="14">The sequence shown here is derived from an EMBL/GenBank/DDBJ whole genome shotgun (WGS) entry which is preliminary data.</text>
</comment>
<dbReference type="SUPFAM" id="SSF51735">
    <property type="entry name" value="NAD(P)-binding Rossmann-fold domains"/>
    <property type="match status" value="1"/>
</dbReference>
<accession>A0A427BJY3</accession>
<dbReference type="GO" id="GO:0004412">
    <property type="term" value="F:homoserine dehydrogenase activity"/>
    <property type="evidence" value="ECO:0007669"/>
    <property type="project" value="UniProtKB-EC"/>
</dbReference>
<keyword evidence="10" id="KW-0521">NADP</keyword>
<protein>
    <recommendedName>
        <fullName evidence="5 10">Homoserine dehydrogenase</fullName>
        <ecNumber evidence="4 10">1.1.1.3</ecNumber>
    </recommendedName>
</protein>
<dbReference type="EC" id="1.1.1.3" evidence="4 10"/>
<evidence type="ECO:0000256" key="8">
    <source>
        <dbReference type="ARBA" id="ARBA00023002"/>
    </source>
</evidence>
<reference evidence="14 15" key="1">
    <citation type="submission" date="2018-10" db="EMBL/GenBank/DDBJ databases">
        <title>Transmission dynamics of multidrug resistant bacteria on intensive care unit surfaces.</title>
        <authorList>
            <person name="D'Souza A.W."/>
            <person name="Potter R.F."/>
            <person name="Wallace M."/>
            <person name="Shupe A."/>
            <person name="Patel S."/>
            <person name="Sun S."/>
            <person name="Gul D."/>
            <person name="Kwon J.H."/>
            <person name="Andleeb S."/>
            <person name="Burnham C.-A.D."/>
            <person name="Dantas G."/>
        </authorList>
    </citation>
    <scope>NUCLEOTIDE SEQUENCE [LARGE SCALE GENOMIC DNA]</scope>
    <source>
        <strain evidence="14 15">WF_348</strain>
    </source>
</reference>
<dbReference type="EMBL" id="RHPO01000029">
    <property type="protein sequence ID" value="RRT89590.1"/>
    <property type="molecule type" value="Genomic_DNA"/>
</dbReference>
<dbReference type="InterPro" id="IPR005106">
    <property type="entry name" value="Asp/hSer_DH_NAD-bd"/>
</dbReference>
<keyword evidence="7 10" id="KW-0791">Threonine biosynthesis</keyword>
<dbReference type="PANTHER" id="PTHR43331:SF1">
    <property type="entry name" value="HOMOSERINE DEHYDROGENASE"/>
    <property type="match status" value="1"/>
</dbReference>